<proteinExistence type="predicted"/>
<keyword evidence="3" id="KW-1185">Reference proteome</keyword>
<dbReference type="InterPro" id="IPR055959">
    <property type="entry name" value="DUF7537"/>
</dbReference>
<accession>A0A1G7NN12</accession>
<feature type="region of interest" description="Disordered" evidence="1">
    <location>
        <begin position="18"/>
        <end position="76"/>
    </location>
</feature>
<protein>
    <submittedName>
        <fullName evidence="2">Uncharacterized protein</fullName>
    </submittedName>
</protein>
<dbReference type="EMBL" id="FNBO01000008">
    <property type="protein sequence ID" value="SDF75475.1"/>
    <property type="molecule type" value="Genomic_DNA"/>
</dbReference>
<dbReference type="PROSITE" id="PS51257">
    <property type="entry name" value="PROKAR_LIPOPROTEIN"/>
    <property type="match status" value="1"/>
</dbReference>
<dbReference type="Pfam" id="PF24381">
    <property type="entry name" value="DUF7537"/>
    <property type="match status" value="1"/>
</dbReference>
<name>A0A1G7NN12_9EURY</name>
<dbReference type="Proteomes" id="UP000324020">
    <property type="component" value="Unassembled WGS sequence"/>
</dbReference>
<reference evidence="2 3" key="1">
    <citation type="submission" date="2016-10" db="EMBL/GenBank/DDBJ databases">
        <authorList>
            <person name="Varghese N."/>
            <person name="Submissions S."/>
        </authorList>
    </citation>
    <scope>NUCLEOTIDE SEQUENCE [LARGE SCALE GENOMIC DNA]</scope>
    <source>
        <strain evidence="2 3">CGMCC 1.3527</strain>
    </source>
</reference>
<evidence type="ECO:0000313" key="3">
    <source>
        <dbReference type="Proteomes" id="UP000324020"/>
    </source>
</evidence>
<evidence type="ECO:0000256" key="1">
    <source>
        <dbReference type="SAM" id="MobiDB-lite"/>
    </source>
</evidence>
<organism evidence="2 3">
    <name type="scientific">Halorubrum xinjiangense</name>
    <dbReference type="NCBI Taxonomy" id="261291"/>
    <lineage>
        <taxon>Archaea</taxon>
        <taxon>Methanobacteriati</taxon>
        <taxon>Methanobacteriota</taxon>
        <taxon>Stenosarchaea group</taxon>
        <taxon>Halobacteria</taxon>
        <taxon>Halobacteriales</taxon>
        <taxon>Haloferacaceae</taxon>
        <taxon>Halorubrum</taxon>
    </lineage>
</organism>
<dbReference type="OrthoDB" id="237998at2157"/>
<feature type="compositionally biased region" description="Acidic residues" evidence="1">
    <location>
        <begin position="39"/>
        <end position="56"/>
    </location>
</feature>
<dbReference type="AlphaFoldDB" id="A0A1G7NN12"/>
<sequence length="372" mass="40093">MNRRYILASAAAASISLAGCSGSAPDESTSPNGSGDGSNTEEDEDGSETQSEESEDSTPSLGEFAYPTGTDRSGVDAGELFNTHESTLVDAGSLTLDQERVDIFDGNEFSRTLTNEFEANNISVGLTEDGETEQFWSPADEDVAYVRLESGFDQAYRVDERAPPAAEVTGLNEFNRYLTEVEWGEATEVVEVADGYGVTYESVGYSDRLSFGEMEEFDAAITVSESGYVSDLEYAQTEDRNGDTVEIDAESAVMAVGETTVEEPDWAETAREEGVRFDVTFTDDGTAFRLELTNGDEVSTEARVRLRDGRGSASRNLSQALSVGDVLFVGLSETGDLVTDSDGAPEGARGLTGDIRLTVRTMFPLLTHTRRP</sequence>
<gene>
    <name evidence="2" type="ORF">SAMN04488067_10839</name>
</gene>
<evidence type="ECO:0000313" key="2">
    <source>
        <dbReference type="EMBL" id="SDF75475.1"/>
    </source>
</evidence>
<dbReference type="RefSeq" id="WP_149798929.1">
    <property type="nucleotide sequence ID" value="NZ_FNBO01000008.1"/>
</dbReference>